<protein>
    <submittedName>
        <fullName evidence="3">Cyclic nucleotide-binding domain-containing protein</fullName>
    </submittedName>
</protein>
<dbReference type="SMART" id="SM00100">
    <property type="entry name" value="cNMP"/>
    <property type="match status" value="1"/>
</dbReference>
<dbReference type="PROSITE" id="PS50042">
    <property type="entry name" value="CNMP_BINDING_3"/>
    <property type="match status" value="1"/>
</dbReference>
<dbReference type="Pfam" id="PF00027">
    <property type="entry name" value="cNMP_binding"/>
    <property type="match status" value="1"/>
</dbReference>
<feature type="domain" description="Cyclic nucleotide-binding" evidence="2">
    <location>
        <begin position="17"/>
        <end position="120"/>
    </location>
</feature>
<dbReference type="Gene3D" id="2.60.120.10">
    <property type="entry name" value="Jelly Rolls"/>
    <property type="match status" value="1"/>
</dbReference>
<accession>A0A7H1B0N9</accession>
<evidence type="ECO:0000256" key="1">
    <source>
        <dbReference type="SAM" id="MobiDB-lite"/>
    </source>
</evidence>
<evidence type="ECO:0000313" key="3">
    <source>
        <dbReference type="EMBL" id="QNS02294.1"/>
    </source>
</evidence>
<dbReference type="SUPFAM" id="SSF51206">
    <property type="entry name" value="cAMP-binding domain-like"/>
    <property type="match status" value="1"/>
</dbReference>
<evidence type="ECO:0000259" key="2">
    <source>
        <dbReference type="PROSITE" id="PS50042"/>
    </source>
</evidence>
<dbReference type="EMBL" id="CP061281">
    <property type="protein sequence ID" value="QNS02294.1"/>
    <property type="molecule type" value="Genomic_DNA"/>
</dbReference>
<organism evidence="3 4">
    <name type="scientific">Streptomyces xanthii</name>
    <dbReference type="NCBI Taxonomy" id="2768069"/>
    <lineage>
        <taxon>Bacteria</taxon>
        <taxon>Bacillati</taxon>
        <taxon>Actinomycetota</taxon>
        <taxon>Actinomycetes</taxon>
        <taxon>Kitasatosporales</taxon>
        <taxon>Streptomycetaceae</taxon>
        <taxon>Streptomyces</taxon>
    </lineage>
</organism>
<dbReference type="InterPro" id="IPR000595">
    <property type="entry name" value="cNMP-bd_dom"/>
</dbReference>
<dbReference type="CDD" id="cd00038">
    <property type="entry name" value="CAP_ED"/>
    <property type="match status" value="1"/>
</dbReference>
<reference evidence="3 4" key="1">
    <citation type="submission" date="2020-09" db="EMBL/GenBank/DDBJ databases">
        <title>A novel species.</title>
        <authorList>
            <person name="Gao J."/>
        </authorList>
    </citation>
    <scope>NUCLEOTIDE SEQUENCE [LARGE SCALE GENOMIC DNA]</scope>
    <source>
        <strain evidence="3 4">CRXT-Y-14</strain>
    </source>
</reference>
<sequence>MARTEEATMSTPSPTRISAGMPADCRAQLMELAREVNFDAGERLFHEGGHADRFWVVRSGTVTLDAHVPGRRPAVIERLDSGELVGCSWLFKPYVWHLGAEATSPVRTYEFDAARVRLLMDADPRFGSAIALWVADVLAHRLLAARVRLLDLYAPYGSGTQV</sequence>
<dbReference type="InterPro" id="IPR018490">
    <property type="entry name" value="cNMP-bd_dom_sf"/>
</dbReference>
<feature type="region of interest" description="Disordered" evidence="1">
    <location>
        <begin position="1"/>
        <end position="20"/>
    </location>
</feature>
<keyword evidence="4" id="KW-1185">Reference proteome</keyword>
<gene>
    <name evidence="3" type="ORF">IAG42_00835</name>
</gene>
<name>A0A7H1B0N9_9ACTN</name>
<dbReference type="InterPro" id="IPR014710">
    <property type="entry name" value="RmlC-like_jellyroll"/>
</dbReference>
<evidence type="ECO:0000313" key="4">
    <source>
        <dbReference type="Proteomes" id="UP000516428"/>
    </source>
</evidence>
<dbReference type="Proteomes" id="UP000516428">
    <property type="component" value="Chromosome"/>
</dbReference>
<feature type="compositionally biased region" description="Polar residues" evidence="1">
    <location>
        <begin position="7"/>
        <end position="16"/>
    </location>
</feature>
<dbReference type="KEGG" id="sxn:IAG42_00835"/>
<proteinExistence type="predicted"/>
<dbReference type="AlphaFoldDB" id="A0A7H1B0N9"/>